<organism evidence="1">
    <name type="scientific">Rhizophora mucronata</name>
    <name type="common">Asiatic mangrove</name>
    <dbReference type="NCBI Taxonomy" id="61149"/>
    <lineage>
        <taxon>Eukaryota</taxon>
        <taxon>Viridiplantae</taxon>
        <taxon>Streptophyta</taxon>
        <taxon>Embryophyta</taxon>
        <taxon>Tracheophyta</taxon>
        <taxon>Spermatophyta</taxon>
        <taxon>Magnoliopsida</taxon>
        <taxon>eudicotyledons</taxon>
        <taxon>Gunneridae</taxon>
        <taxon>Pentapetalae</taxon>
        <taxon>rosids</taxon>
        <taxon>fabids</taxon>
        <taxon>Malpighiales</taxon>
        <taxon>Rhizophoraceae</taxon>
        <taxon>Rhizophora</taxon>
    </lineage>
</organism>
<sequence length="37" mass="4342">MQYFDRASATFESDHMMSNLFDAASIPKNQEMEKNKQ</sequence>
<dbReference type="AlphaFoldDB" id="A0A2P2KII5"/>
<accession>A0A2P2KII5</accession>
<proteinExistence type="predicted"/>
<reference evidence="1" key="1">
    <citation type="submission" date="2018-02" db="EMBL/GenBank/DDBJ databases">
        <title>Rhizophora mucronata_Transcriptome.</title>
        <authorList>
            <person name="Meera S.P."/>
            <person name="Sreeshan A."/>
            <person name="Augustine A."/>
        </authorList>
    </citation>
    <scope>NUCLEOTIDE SEQUENCE</scope>
    <source>
        <tissue evidence="1">Leaf</tissue>
    </source>
</reference>
<evidence type="ECO:0000313" key="1">
    <source>
        <dbReference type="EMBL" id="MBX05536.1"/>
    </source>
</evidence>
<dbReference type="EMBL" id="GGEC01025052">
    <property type="protein sequence ID" value="MBX05536.1"/>
    <property type="molecule type" value="Transcribed_RNA"/>
</dbReference>
<protein>
    <submittedName>
        <fullName evidence="1">UBX domain-containing protein 4 isoform X3</fullName>
    </submittedName>
</protein>
<name>A0A2P2KII5_RHIMU</name>